<dbReference type="EMBL" id="JAFICZ010000001">
    <property type="protein sequence ID" value="MBP1299730.1"/>
    <property type="molecule type" value="Genomic_DNA"/>
</dbReference>
<comment type="caution">
    <text evidence="1">The sequence shown here is derived from an EMBL/GenBank/DDBJ whole genome shotgun (WGS) entry which is preliminary data.</text>
</comment>
<evidence type="ECO:0000313" key="1">
    <source>
        <dbReference type="EMBL" id="MBP1299730.1"/>
    </source>
</evidence>
<dbReference type="Proteomes" id="UP000673383">
    <property type="component" value="Unassembled WGS sequence"/>
</dbReference>
<organism evidence="1 2">
    <name type="scientific">Bradyrhizobium elkanii</name>
    <dbReference type="NCBI Taxonomy" id="29448"/>
    <lineage>
        <taxon>Bacteria</taxon>
        <taxon>Pseudomonadati</taxon>
        <taxon>Pseudomonadota</taxon>
        <taxon>Alphaproteobacteria</taxon>
        <taxon>Hyphomicrobiales</taxon>
        <taxon>Nitrobacteraceae</taxon>
        <taxon>Bradyrhizobium</taxon>
    </lineage>
</organism>
<reference evidence="1" key="1">
    <citation type="submission" date="2021-02" db="EMBL/GenBank/DDBJ databases">
        <title>Genomic Encyclopedia of Type Strains, Phase IV (KMG-V): Genome sequencing to study the core and pangenomes of soil and plant-associated prokaryotes.</title>
        <authorList>
            <person name="Whitman W."/>
        </authorList>
    </citation>
    <scope>NUCLEOTIDE SEQUENCE</scope>
    <source>
        <strain evidence="1">USDA 406</strain>
    </source>
</reference>
<gene>
    <name evidence="1" type="ORF">JOH49_009483</name>
</gene>
<sequence>MNAENNFAARLIDAGRRAAIARTCGLKADVSSYVNEALKELWRTRSPEEAKKIAARWVLWDADGRPWPRMPPLENVVSFHRTAAAPVVKPPATPLQVIRDWFEKQDEEIRREIAGMTMLLGFEFRGPPENGSQERCGYLRRWLSQAGLPNHTVIGRALTFRTCFEYFAESRFTESGWTRSEKAAFKILEDTKRDPNSETAHLAPIAQKILDALPARKSRWIEVRKSWKQLAGASLTPRALRVWSALHMERGRLDTSREV</sequence>
<proteinExistence type="predicted"/>
<dbReference type="RefSeq" id="WP_240536971.1">
    <property type="nucleotide sequence ID" value="NZ_JAFICZ010000001.1"/>
</dbReference>
<dbReference type="AlphaFoldDB" id="A0A8I1YJC2"/>
<name>A0A8I1YJC2_BRAEL</name>
<accession>A0A8I1YJC2</accession>
<protein>
    <submittedName>
        <fullName evidence="1">Uncharacterized protein</fullName>
    </submittedName>
</protein>
<evidence type="ECO:0000313" key="2">
    <source>
        <dbReference type="Proteomes" id="UP000673383"/>
    </source>
</evidence>